<organism evidence="1 2">
    <name type="scientific">Mycolicibacterium conceptionense</name>
    <dbReference type="NCBI Taxonomy" id="451644"/>
    <lineage>
        <taxon>Bacteria</taxon>
        <taxon>Bacillati</taxon>
        <taxon>Actinomycetota</taxon>
        <taxon>Actinomycetes</taxon>
        <taxon>Mycobacteriales</taxon>
        <taxon>Mycobacteriaceae</taxon>
        <taxon>Mycolicibacterium</taxon>
    </lineage>
</organism>
<sequence>MSDQTINTDAYGNVTDEQYQLYKERNVAPADHDELLSVYGYGDAARAQILAAVREFTRDGMYSGWHMAQAAQRRGLL</sequence>
<evidence type="ECO:0000313" key="2">
    <source>
        <dbReference type="Proteomes" id="UP000037594"/>
    </source>
</evidence>
<dbReference type="EMBL" id="LFOD01000064">
    <property type="protein sequence ID" value="KMV13952.1"/>
    <property type="molecule type" value="Genomic_DNA"/>
</dbReference>
<evidence type="ECO:0000313" key="1">
    <source>
        <dbReference type="EMBL" id="KMV13952.1"/>
    </source>
</evidence>
<dbReference type="OrthoDB" id="4774854at2"/>
<dbReference type="PATRIC" id="fig|451644.5.peg.6730"/>
<reference evidence="1 2" key="1">
    <citation type="submission" date="2015-06" db="EMBL/GenBank/DDBJ databases">
        <title>Genome sequence of Mycobacterium conceptionense strain MLE.</title>
        <authorList>
            <person name="Greninger A.L."/>
            <person name="Cunningham G."/>
            <person name="Chiu C.Y."/>
            <person name="Miller S."/>
        </authorList>
    </citation>
    <scope>NUCLEOTIDE SEQUENCE [LARGE SCALE GENOMIC DNA]</scope>
    <source>
        <strain evidence="1 2">MLE</strain>
    </source>
</reference>
<dbReference type="RefSeq" id="WP_048896535.1">
    <property type="nucleotide sequence ID" value="NZ_LFOD01000064.1"/>
</dbReference>
<dbReference type="Proteomes" id="UP000037594">
    <property type="component" value="Unassembled WGS sequence"/>
</dbReference>
<proteinExistence type="predicted"/>
<gene>
    <name evidence="1" type="ORF">ACT17_32750</name>
</gene>
<protein>
    <submittedName>
        <fullName evidence="1">Uncharacterized protein</fullName>
    </submittedName>
</protein>
<accession>A0A0J8TXQ8</accession>
<comment type="caution">
    <text evidence="1">The sequence shown here is derived from an EMBL/GenBank/DDBJ whole genome shotgun (WGS) entry which is preliminary data.</text>
</comment>
<dbReference type="AlphaFoldDB" id="A0A0J8TXQ8"/>
<name>A0A0J8TXQ8_9MYCO</name>